<protein>
    <submittedName>
        <fullName evidence="2">Uncharacterized protein</fullName>
    </submittedName>
</protein>
<gene>
    <name evidence="2" type="ORF">K493DRAFT_313349</name>
</gene>
<feature type="non-terminal residue" evidence="2">
    <location>
        <position position="1"/>
    </location>
</feature>
<reference evidence="2 3" key="1">
    <citation type="submission" date="2016-07" db="EMBL/GenBank/DDBJ databases">
        <title>Pervasive Adenine N6-methylation of Active Genes in Fungi.</title>
        <authorList>
            <consortium name="DOE Joint Genome Institute"/>
            <person name="Mondo S.J."/>
            <person name="Dannebaum R.O."/>
            <person name="Kuo R.C."/>
            <person name="Labutti K."/>
            <person name="Haridas S."/>
            <person name="Kuo A."/>
            <person name="Salamov A."/>
            <person name="Ahrendt S.R."/>
            <person name="Lipzen A."/>
            <person name="Sullivan W."/>
            <person name="Andreopoulos W.B."/>
            <person name="Clum A."/>
            <person name="Lindquist E."/>
            <person name="Daum C."/>
            <person name="Ramamoorthy G.K."/>
            <person name="Gryganskyi A."/>
            <person name="Culley D."/>
            <person name="Magnuson J.K."/>
            <person name="James T.Y."/>
            <person name="O'Malley M.A."/>
            <person name="Stajich J.E."/>
            <person name="Spatafora J.W."/>
            <person name="Visel A."/>
            <person name="Grigoriev I.V."/>
        </authorList>
    </citation>
    <scope>NUCLEOTIDE SEQUENCE [LARGE SCALE GENOMIC DNA]</scope>
    <source>
        <strain evidence="2 3">CBS 931.73</strain>
    </source>
</reference>
<dbReference type="InParanoid" id="A0A1Y1YM68"/>
<evidence type="ECO:0000313" key="2">
    <source>
        <dbReference type="EMBL" id="ORX99109.1"/>
    </source>
</evidence>
<organism evidence="2 3">
    <name type="scientific">Basidiobolus meristosporus CBS 931.73</name>
    <dbReference type="NCBI Taxonomy" id="1314790"/>
    <lineage>
        <taxon>Eukaryota</taxon>
        <taxon>Fungi</taxon>
        <taxon>Fungi incertae sedis</taxon>
        <taxon>Zoopagomycota</taxon>
        <taxon>Entomophthoromycotina</taxon>
        <taxon>Basidiobolomycetes</taxon>
        <taxon>Basidiobolales</taxon>
        <taxon>Basidiobolaceae</taxon>
        <taxon>Basidiobolus</taxon>
    </lineage>
</organism>
<evidence type="ECO:0000256" key="1">
    <source>
        <dbReference type="SAM" id="MobiDB-lite"/>
    </source>
</evidence>
<dbReference type="EMBL" id="MCFE01000102">
    <property type="protein sequence ID" value="ORX99109.1"/>
    <property type="molecule type" value="Genomic_DNA"/>
</dbReference>
<keyword evidence="3" id="KW-1185">Reference proteome</keyword>
<evidence type="ECO:0000313" key="3">
    <source>
        <dbReference type="Proteomes" id="UP000193498"/>
    </source>
</evidence>
<name>A0A1Y1YM68_9FUNG</name>
<dbReference type="Proteomes" id="UP000193498">
    <property type="component" value="Unassembled WGS sequence"/>
</dbReference>
<dbReference type="AlphaFoldDB" id="A0A1Y1YM68"/>
<proteinExistence type="predicted"/>
<feature type="compositionally biased region" description="Low complexity" evidence="1">
    <location>
        <begin position="75"/>
        <end position="91"/>
    </location>
</feature>
<comment type="caution">
    <text evidence="2">The sequence shown here is derived from an EMBL/GenBank/DDBJ whole genome shotgun (WGS) entry which is preliminary data.</text>
</comment>
<accession>A0A1Y1YM68</accession>
<sequence length="180" mass="20367">MDFRKVRRWVSNPFGSNPEKSRFYKARRANTDERRRNTICLDSRPIADRGSVDLPRPAPIIIPNPTLIPFNEAISRSSTSSSHQSPLATPTPTAPPNSPVDNLEHIFQLPISSQSHLENPSRTHGYKTKFSGKLKRMKGMLTGDWEMQLRGEMQLLDGEAEITAYRLLKHGYQPNEIVCG</sequence>
<feature type="region of interest" description="Disordered" evidence="1">
    <location>
        <begin position="75"/>
        <end position="101"/>
    </location>
</feature>